<keyword evidence="9" id="KW-0735">Signal-anchor</keyword>
<dbReference type="GO" id="GO:0005886">
    <property type="term" value="C:plasma membrane"/>
    <property type="evidence" value="ECO:0007669"/>
    <property type="project" value="TreeGrafter"/>
</dbReference>
<keyword evidence="7" id="KW-0378">Hydrolase</keyword>
<keyword evidence="10 13" id="KW-1133">Transmembrane helix</keyword>
<keyword evidence="8" id="KW-0720">Serine protease</keyword>
<comment type="similarity">
    <text evidence="2">Belongs to the peptidase S9B family.</text>
</comment>
<protein>
    <recommendedName>
        <fullName evidence="18">Dipeptidyl aminopeptidase B</fullName>
    </recommendedName>
</protein>
<dbReference type="FunFam" id="3.40.50.1820:FF:000003">
    <property type="entry name" value="Dipeptidyl peptidase 4"/>
    <property type="match status" value="1"/>
</dbReference>
<keyword evidence="12" id="KW-0325">Glycoprotein</keyword>
<comment type="subcellular location">
    <subcellularLocation>
        <location evidence="1">Vacuole membrane</location>
        <topology evidence="1">Single-pass type II membrane protein</topology>
    </subcellularLocation>
</comment>
<dbReference type="InterPro" id="IPR050278">
    <property type="entry name" value="Serine_Prot_S9B/DPPIV"/>
</dbReference>
<keyword evidence="6 13" id="KW-0812">Transmembrane</keyword>
<dbReference type="PROSITE" id="PS00708">
    <property type="entry name" value="PRO_ENDOPEP_SER"/>
    <property type="match status" value="1"/>
</dbReference>
<proteinExistence type="inferred from homology"/>
<evidence type="ECO:0000313" key="17">
    <source>
        <dbReference type="Proteomes" id="UP000694255"/>
    </source>
</evidence>
<dbReference type="AlphaFoldDB" id="A0A8J5UVJ8"/>
<gene>
    <name evidence="16" type="ORF">J8A68_004265</name>
</gene>
<dbReference type="GO" id="GO:0004252">
    <property type="term" value="F:serine-type endopeptidase activity"/>
    <property type="evidence" value="ECO:0007669"/>
    <property type="project" value="InterPro"/>
</dbReference>
<evidence type="ECO:0000256" key="3">
    <source>
        <dbReference type="ARBA" id="ARBA00022438"/>
    </source>
</evidence>
<keyword evidence="3" id="KW-0031">Aminopeptidase</keyword>
<evidence type="ECO:0008006" key="18">
    <source>
        <dbReference type="Google" id="ProtNLM"/>
    </source>
</evidence>
<evidence type="ECO:0000256" key="4">
    <source>
        <dbReference type="ARBA" id="ARBA00022554"/>
    </source>
</evidence>
<evidence type="ECO:0000256" key="6">
    <source>
        <dbReference type="ARBA" id="ARBA00022692"/>
    </source>
</evidence>
<organism evidence="16 17">
    <name type="scientific">[Candida] subhashii</name>
    <dbReference type="NCBI Taxonomy" id="561895"/>
    <lineage>
        <taxon>Eukaryota</taxon>
        <taxon>Fungi</taxon>
        <taxon>Dikarya</taxon>
        <taxon>Ascomycota</taxon>
        <taxon>Saccharomycotina</taxon>
        <taxon>Pichiomycetes</taxon>
        <taxon>Debaryomycetaceae</taxon>
        <taxon>Spathaspora</taxon>
    </lineage>
</organism>
<dbReference type="RefSeq" id="XP_049262488.1">
    <property type="nucleotide sequence ID" value="XM_049408206.1"/>
</dbReference>
<dbReference type="InterPro" id="IPR002471">
    <property type="entry name" value="Pept_S9_AS"/>
</dbReference>
<accession>A0A8J5UVJ8</accession>
<evidence type="ECO:0000256" key="1">
    <source>
        <dbReference type="ARBA" id="ARBA00004576"/>
    </source>
</evidence>
<reference evidence="16 17" key="1">
    <citation type="journal article" date="2021" name="DNA Res.">
        <title>Genome analysis of Candida subhashii reveals its hybrid nature and dual mitochondrial genome conformations.</title>
        <authorList>
            <person name="Mixao V."/>
            <person name="Hegedusova E."/>
            <person name="Saus E."/>
            <person name="Pryszcz L.P."/>
            <person name="Cillingova A."/>
            <person name="Nosek J."/>
            <person name="Gabaldon T."/>
        </authorList>
    </citation>
    <scope>NUCLEOTIDE SEQUENCE [LARGE SCALE GENOMIC DNA]</scope>
    <source>
        <strain evidence="16 17">CBS 10753</strain>
    </source>
</reference>
<evidence type="ECO:0000256" key="2">
    <source>
        <dbReference type="ARBA" id="ARBA00006150"/>
    </source>
</evidence>
<evidence type="ECO:0000256" key="8">
    <source>
        <dbReference type="ARBA" id="ARBA00022825"/>
    </source>
</evidence>
<evidence type="ECO:0000256" key="9">
    <source>
        <dbReference type="ARBA" id="ARBA00022968"/>
    </source>
</evidence>
<evidence type="ECO:0000259" key="15">
    <source>
        <dbReference type="Pfam" id="PF00930"/>
    </source>
</evidence>
<evidence type="ECO:0000256" key="13">
    <source>
        <dbReference type="SAM" id="Phobius"/>
    </source>
</evidence>
<sequence length="818" mass="93981">MTFYGHSDWNGSARPRQGLFKNCFYFGIVLASLVWGSLFLLYTIENFQTGVQLQHNVNRYSSPCKKRSVSGEKMPLSREAFHERLFVPITEKIRWIDEPRSIYNDQGTFLDIRNEDDDEFRVAIKSVGNKSYEYPLVEQSTFQFNNIVYKIEDLEVSPDLQKLVLKTNTTKTSAHASLALFWLMDIKTKKIQPLYYENEQLSAASWSLDSSHVTFVYKNNIFLKNIVDDKITQITSDGSSQIYNGNPDSNSVFNGDIVLWWSPNGKKFAFLRSNTIEVPDYLMQFFVQPGFEEYPKSEYIKYPKAGFSNPIVDILVYDLSIDNLTIYNLNSTEITPENRLLTEVTWVGDSLLVKTSNRASDLLEIYLINQEQVDLVRSVRANNSWFDITRHTMYIPKNKTMGREFDGYLDTIVEGGYNHLAYFSPPSNPNGQLLTKGNWEVAKGVEGFDHNTNSVYFTSNMKSSIERHVHAVDLLDRSNDGMPYIRNITNNDAWYECSFSSGARFIYLSYGGPGIPNQRIEDLTGQINATILEDNHELRRALQGYDIPKVRYETVELKDDETGEVFMVNAMERLPLNFDRKKKYPVVFHIYGGPGSQEVTKKWAISARSMIAAELNAVVVTIDGRGTGFNNLNAKMGSKFKFIVRDKLGQYEPLDVIAAGRNWAERSYVDPERIAVWGSSFGGYLTLKTLEADTQDPVFSYGFAMAPVTNWTLYDSVYTGRYMHTPQENQEGFRLGAVNAINLSHVKRFLIGHGTADDNVHVQHSYQLLDQLNLDELENYDFIAFPDSSHRMKFDNAYNLYHRRILDFFRRAFDNRFV</sequence>
<dbReference type="Pfam" id="PF00930">
    <property type="entry name" value="DPPIV_N"/>
    <property type="match status" value="1"/>
</dbReference>
<evidence type="ECO:0000256" key="5">
    <source>
        <dbReference type="ARBA" id="ARBA00022670"/>
    </source>
</evidence>
<dbReference type="PANTHER" id="PTHR11731:SF200">
    <property type="entry name" value="DIPEPTIDYL PEPTIDASE 10, ISOFORM B"/>
    <property type="match status" value="1"/>
</dbReference>
<evidence type="ECO:0000256" key="12">
    <source>
        <dbReference type="ARBA" id="ARBA00023180"/>
    </source>
</evidence>
<dbReference type="InterPro" id="IPR002469">
    <property type="entry name" value="Peptidase_S9B_N"/>
</dbReference>
<dbReference type="GO" id="GO:0005774">
    <property type="term" value="C:vacuolar membrane"/>
    <property type="evidence" value="ECO:0007669"/>
    <property type="project" value="UniProtKB-SubCell"/>
</dbReference>
<name>A0A8J5UVJ8_9ASCO</name>
<dbReference type="Pfam" id="PF00326">
    <property type="entry name" value="Peptidase_S9"/>
    <property type="match status" value="1"/>
</dbReference>
<keyword evidence="17" id="KW-1185">Reference proteome</keyword>
<keyword evidence="11 13" id="KW-0472">Membrane</keyword>
<dbReference type="GO" id="GO:0006508">
    <property type="term" value="P:proteolysis"/>
    <property type="evidence" value="ECO:0007669"/>
    <property type="project" value="UniProtKB-KW"/>
</dbReference>
<dbReference type="OrthoDB" id="16520at2759"/>
<dbReference type="GO" id="GO:0004177">
    <property type="term" value="F:aminopeptidase activity"/>
    <property type="evidence" value="ECO:0007669"/>
    <property type="project" value="UniProtKB-KW"/>
</dbReference>
<evidence type="ECO:0000256" key="7">
    <source>
        <dbReference type="ARBA" id="ARBA00022801"/>
    </source>
</evidence>
<feature type="domain" description="Peptidase S9 prolyl oligopeptidase catalytic" evidence="14">
    <location>
        <begin position="604"/>
        <end position="815"/>
    </location>
</feature>
<dbReference type="Proteomes" id="UP000694255">
    <property type="component" value="Unassembled WGS sequence"/>
</dbReference>
<keyword evidence="5" id="KW-0645">Protease</keyword>
<feature type="transmembrane region" description="Helical" evidence="13">
    <location>
        <begin position="23"/>
        <end position="44"/>
    </location>
</feature>
<evidence type="ECO:0000256" key="10">
    <source>
        <dbReference type="ARBA" id="ARBA00022989"/>
    </source>
</evidence>
<dbReference type="GeneID" id="73471065"/>
<comment type="caution">
    <text evidence="16">The sequence shown here is derived from an EMBL/GenBank/DDBJ whole genome shotgun (WGS) entry which is preliminary data.</text>
</comment>
<evidence type="ECO:0000313" key="16">
    <source>
        <dbReference type="EMBL" id="KAG7662255.1"/>
    </source>
</evidence>
<keyword evidence="4" id="KW-0926">Vacuole</keyword>
<feature type="domain" description="Dipeptidylpeptidase IV N-terminal" evidence="15">
    <location>
        <begin position="157"/>
        <end position="516"/>
    </location>
</feature>
<evidence type="ECO:0000259" key="14">
    <source>
        <dbReference type="Pfam" id="PF00326"/>
    </source>
</evidence>
<dbReference type="InterPro" id="IPR001375">
    <property type="entry name" value="Peptidase_S9_cat"/>
</dbReference>
<dbReference type="GO" id="GO:0008239">
    <property type="term" value="F:dipeptidyl-peptidase activity"/>
    <property type="evidence" value="ECO:0007669"/>
    <property type="project" value="TreeGrafter"/>
</dbReference>
<dbReference type="EMBL" id="JAGSYN010000182">
    <property type="protein sequence ID" value="KAG7662255.1"/>
    <property type="molecule type" value="Genomic_DNA"/>
</dbReference>
<dbReference type="PANTHER" id="PTHR11731">
    <property type="entry name" value="PROTEASE FAMILY S9B,C DIPEPTIDYL-PEPTIDASE IV-RELATED"/>
    <property type="match status" value="1"/>
</dbReference>
<evidence type="ECO:0000256" key="11">
    <source>
        <dbReference type="ARBA" id="ARBA00023136"/>
    </source>
</evidence>